<proteinExistence type="inferred from homology"/>
<gene>
    <name evidence="9" type="ORF">MEDL_34332</name>
</gene>
<dbReference type="InterPro" id="IPR037214">
    <property type="entry name" value="TROVE_dom_sf"/>
</dbReference>
<dbReference type="InterPro" id="IPR008858">
    <property type="entry name" value="TROVE_dom"/>
</dbReference>
<feature type="domain" description="TROVE" evidence="7">
    <location>
        <begin position="18"/>
        <end position="52"/>
    </location>
</feature>
<dbReference type="InterPro" id="IPR056800">
    <property type="entry name" value="vWA_Ro60"/>
</dbReference>
<reference evidence="9" key="1">
    <citation type="submission" date="2021-03" db="EMBL/GenBank/DDBJ databases">
        <authorList>
            <person name="Bekaert M."/>
        </authorList>
    </citation>
    <scope>NUCLEOTIDE SEQUENCE</scope>
</reference>
<evidence type="ECO:0000313" key="9">
    <source>
        <dbReference type="EMBL" id="CAG2220896.1"/>
    </source>
</evidence>
<dbReference type="OrthoDB" id="6098064at2759"/>
<dbReference type="InterPro" id="IPR040322">
    <property type="entry name" value="TROVE2"/>
</dbReference>
<dbReference type="Pfam" id="PF25045">
    <property type="entry name" value="vWA_Ro60"/>
    <property type="match status" value="1"/>
</dbReference>
<dbReference type="PANTHER" id="PTHR14202:SF0">
    <property type="entry name" value="RNA-BINDING PROTEIN RO60"/>
    <property type="match status" value="1"/>
</dbReference>
<keyword evidence="3" id="KW-0963">Cytoplasm</keyword>
<accession>A0A8S3SJ96</accession>
<evidence type="ECO:0000259" key="8">
    <source>
        <dbReference type="Pfam" id="PF25045"/>
    </source>
</evidence>
<evidence type="ECO:0000256" key="1">
    <source>
        <dbReference type="ARBA" id="ARBA00004496"/>
    </source>
</evidence>
<dbReference type="AlphaFoldDB" id="A0A8S3SJ96"/>
<evidence type="ECO:0000256" key="5">
    <source>
        <dbReference type="ARBA" id="ARBA00022884"/>
    </source>
</evidence>
<protein>
    <submittedName>
        <fullName evidence="9">TROVE2</fullName>
    </submittedName>
</protein>
<evidence type="ECO:0000256" key="3">
    <source>
        <dbReference type="ARBA" id="ARBA00022490"/>
    </source>
</evidence>
<evidence type="ECO:0000256" key="2">
    <source>
        <dbReference type="ARBA" id="ARBA00007814"/>
    </source>
</evidence>
<evidence type="ECO:0000256" key="6">
    <source>
        <dbReference type="ARBA" id="ARBA00023274"/>
    </source>
</evidence>
<comment type="caution">
    <text evidence="9">The sequence shown here is derived from an EMBL/GenBank/DDBJ whole genome shotgun (WGS) entry which is preliminary data.</text>
</comment>
<evidence type="ECO:0000313" key="10">
    <source>
        <dbReference type="Proteomes" id="UP000683360"/>
    </source>
</evidence>
<dbReference type="Pfam" id="PF05731">
    <property type="entry name" value="TROVE"/>
    <property type="match status" value="1"/>
</dbReference>
<dbReference type="InterPro" id="IPR036465">
    <property type="entry name" value="vWFA_dom_sf"/>
</dbReference>
<dbReference type="Gene3D" id="3.40.50.410">
    <property type="entry name" value="von Willebrand factor, type A domain"/>
    <property type="match status" value="1"/>
</dbReference>
<keyword evidence="6" id="KW-0687">Ribonucleoprotein</keyword>
<keyword evidence="4" id="KW-0479">Metal-binding</keyword>
<dbReference type="SUPFAM" id="SSF140864">
    <property type="entry name" value="TROVE domain-like"/>
    <property type="match status" value="1"/>
</dbReference>
<dbReference type="SUPFAM" id="SSF53300">
    <property type="entry name" value="vWA-like"/>
    <property type="match status" value="1"/>
</dbReference>
<evidence type="ECO:0000259" key="7">
    <source>
        <dbReference type="Pfam" id="PF05731"/>
    </source>
</evidence>
<keyword evidence="10" id="KW-1185">Reference proteome</keyword>
<dbReference type="GO" id="GO:0005737">
    <property type="term" value="C:cytoplasm"/>
    <property type="evidence" value="ECO:0007669"/>
    <property type="project" value="UniProtKB-SubCell"/>
</dbReference>
<dbReference type="Proteomes" id="UP000683360">
    <property type="component" value="Unassembled WGS sequence"/>
</dbReference>
<dbReference type="GO" id="GO:1990904">
    <property type="term" value="C:ribonucleoprotein complex"/>
    <property type="evidence" value="ECO:0007669"/>
    <property type="project" value="UniProtKB-KW"/>
</dbReference>
<comment type="subcellular location">
    <subcellularLocation>
        <location evidence="1">Cytoplasm</location>
    </subcellularLocation>
</comment>
<keyword evidence="5" id="KW-0694">RNA-binding</keyword>
<sequence length="257" mass="29725">MGISNWYNSFQSKDPQDHKSAKKLAYLVTKYKRRHGWTHRDAVRLAHVHPRTTDIRLIIEYIFGENITVNITPNQASIGEFLDAARKAKQCNDVEEIRSLIANYHLSREHIPTRFLNNIAVWEIKRVKEQCQQSPGRVSEDLAVPFKWAASRQKRFDVIVVLTDSLTSCGYMHPAEMLKQYMRYVAIDKYHLIVVGMTDNDYTIASPIDMNALDVVGFDLHTPSVIRNFVNDFQSDPSMQTDNPYADLEEMENVTLY</sequence>
<dbReference type="EMBL" id="CAJPWZ010001673">
    <property type="protein sequence ID" value="CAG2220896.1"/>
    <property type="molecule type" value="Genomic_DNA"/>
</dbReference>
<dbReference type="PANTHER" id="PTHR14202">
    <property type="entry name" value="60 KDA RIBONUCLEOPROTEIN SSA/RO"/>
    <property type="match status" value="1"/>
</dbReference>
<dbReference type="GO" id="GO:0003723">
    <property type="term" value="F:RNA binding"/>
    <property type="evidence" value="ECO:0007669"/>
    <property type="project" value="UniProtKB-KW"/>
</dbReference>
<comment type="similarity">
    <text evidence="2">Belongs to the Ro 60 kDa family.</text>
</comment>
<name>A0A8S3SJ96_MYTED</name>
<evidence type="ECO:0000256" key="4">
    <source>
        <dbReference type="ARBA" id="ARBA00022723"/>
    </source>
</evidence>
<organism evidence="9 10">
    <name type="scientific">Mytilus edulis</name>
    <name type="common">Blue mussel</name>
    <dbReference type="NCBI Taxonomy" id="6550"/>
    <lineage>
        <taxon>Eukaryota</taxon>
        <taxon>Metazoa</taxon>
        <taxon>Spiralia</taxon>
        <taxon>Lophotrochozoa</taxon>
        <taxon>Mollusca</taxon>
        <taxon>Bivalvia</taxon>
        <taxon>Autobranchia</taxon>
        <taxon>Pteriomorphia</taxon>
        <taxon>Mytilida</taxon>
        <taxon>Mytiloidea</taxon>
        <taxon>Mytilidae</taxon>
        <taxon>Mytilinae</taxon>
        <taxon>Mytilus</taxon>
    </lineage>
</organism>
<feature type="domain" description="RNA-binding protein RO60 vWA" evidence="8">
    <location>
        <begin position="120"/>
        <end position="230"/>
    </location>
</feature>
<dbReference type="GO" id="GO:0046872">
    <property type="term" value="F:metal ion binding"/>
    <property type="evidence" value="ECO:0007669"/>
    <property type="project" value="UniProtKB-KW"/>
</dbReference>